<dbReference type="HOGENOM" id="CLU_410782_0_0_1"/>
<dbReference type="VEuPathDB" id="FungiDB:PYU1_G011462"/>
<dbReference type="Proteomes" id="UP000019132">
    <property type="component" value="Unassembled WGS sequence"/>
</dbReference>
<keyword evidence="1" id="KW-0175">Coiled coil</keyword>
<feature type="region of interest" description="Disordered" evidence="2">
    <location>
        <begin position="232"/>
        <end position="262"/>
    </location>
</feature>
<proteinExistence type="predicted"/>
<evidence type="ECO:0000313" key="3">
    <source>
        <dbReference type="EnsemblProtists" id="PYU1_T011488"/>
    </source>
</evidence>
<accession>K3X2N9</accession>
<protein>
    <submittedName>
        <fullName evidence="3">Uncharacterized protein</fullName>
    </submittedName>
</protein>
<dbReference type="AlphaFoldDB" id="K3X2N9"/>
<reference evidence="4" key="1">
    <citation type="journal article" date="2010" name="Genome Biol.">
        <title>Genome sequence of the necrotrophic plant pathogen Pythium ultimum reveals original pathogenicity mechanisms and effector repertoire.</title>
        <authorList>
            <person name="Levesque C.A."/>
            <person name="Brouwer H."/>
            <person name="Cano L."/>
            <person name="Hamilton J.P."/>
            <person name="Holt C."/>
            <person name="Huitema E."/>
            <person name="Raffaele S."/>
            <person name="Robideau G.P."/>
            <person name="Thines M."/>
            <person name="Win J."/>
            <person name="Zerillo M.M."/>
            <person name="Beakes G.W."/>
            <person name="Boore J.L."/>
            <person name="Busam D."/>
            <person name="Dumas B."/>
            <person name="Ferriera S."/>
            <person name="Fuerstenberg S.I."/>
            <person name="Gachon C.M."/>
            <person name="Gaulin E."/>
            <person name="Govers F."/>
            <person name="Grenville-Briggs L."/>
            <person name="Horner N."/>
            <person name="Hostetler J."/>
            <person name="Jiang R.H."/>
            <person name="Johnson J."/>
            <person name="Krajaejun T."/>
            <person name="Lin H."/>
            <person name="Meijer H.J."/>
            <person name="Moore B."/>
            <person name="Morris P."/>
            <person name="Phuntmart V."/>
            <person name="Puiu D."/>
            <person name="Shetty J."/>
            <person name="Stajich J.E."/>
            <person name="Tripathy S."/>
            <person name="Wawra S."/>
            <person name="van West P."/>
            <person name="Whitty B.R."/>
            <person name="Coutinho P.M."/>
            <person name="Henrissat B."/>
            <person name="Martin F."/>
            <person name="Thomas P.D."/>
            <person name="Tyler B.M."/>
            <person name="De Vries R.P."/>
            <person name="Kamoun S."/>
            <person name="Yandell M."/>
            <person name="Tisserat N."/>
            <person name="Buell C.R."/>
        </authorList>
    </citation>
    <scope>NUCLEOTIDE SEQUENCE</scope>
    <source>
        <strain evidence="4">DAOM:BR144</strain>
    </source>
</reference>
<feature type="coiled-coil region" evidence="1">
    <location>
        <begin position="24"/>
        <end position="142"/>
    </location>
</feature>
<dbReference type="eggNOG" id="ENOG502RRV2">
    <property type="taxonomic scope" value="Eukaryota"/>
</dbReference>
<evidence type="ECO:0000256" key="2">
    <source>
        <dbReference type="SAM" id="MobiDB-lite"/>
    </source>
</evidence>
<feature type="compositionally biased region" description="Polar residues" evidence="2">
    <location>
        <begin position="252"/>
        <end position="262"/>
    </location>
</feature>
<sequence length="725" mass="79520">MYGNPHANYGAMPPPQPPPSNPGVQRLYEKLAQLKQEKGEADGMLQILRAKLSEAEEDNFDLRANMVTVEAEISYSSKQNEEKLKKEMASMMSQLNFLNDKLKNAERAKLRALREVEELQQKQFLEQKRLDAEKRLLATKKRKHESVMIAASQSLMSRMQSSQSTVTLSQSSVVPSTPSAFAPKPTTAVAIQTELQEEAQGYAQENAELVSKLMTSFSRDLLTLFHGTNGLASASDEDTTNAASGTRPPTPTVAQHSSGSSTQPIGFSQSVFSQIAGQAHAQAQASLLTFAMETNLTQATFATERAKDLYDTLGKMLHGQVTVVALAPVFVKYLAAPTDLDVEILSSVMRVLYFIMHHSERFQQFLLVSGGSTSESSSTSGGLQSATSSSPSNFMDHHPRISLPGLKFASLDEYLASRNDKHKSWWDDDQPHSSAESASELKQQRAKLLSALCRVVKNNVNQPIVVENGLCVLGFWVDLGIAIPSSQPDFKPLLTGNVIQDILLAPKSLPYLKCKALNLLAQLLHFRDIFPEVEASAKKSLLFNRCAKMLLPPPDTTTTTANNNNSNNNSGHETKLLQLQIVHTLLTIVTSFPSTGIRFVLEATRGHPNDADGHRSVIYYMAQLLHHETSEARITSTRCGDASSSALQRLLDDDLRVTLVHDTFTLLSFLVRYVDLGNELDGASDEHAFLSVLYLLSTQDLDHSSTNASISKTAKALLGMMEISG</sequence>
<dbReference type="InParanoid" id="K3X2N9"/>
<evidence type="ECO:0000256" key="1">
    <source>
        <dbReference type="SAM" id="Coils"/>
    </source>
</evidence>
<name>K3X2N9_GLOUD</name>
<reference evidence="4" key="2">
    <citation type="submission" date="2010-04" db="EMBL/GenBank/DDBJ databases">
        <authorList>
            <person name="Buell R."/>
            <person name="Hamilton J."/>
            <person name="Hostetler J."/>
        </authorList>
    </citation>
    <scope>NUCLEOTIDE SEQUENCE [LARGE SCALE GENOMIC DNA]</scope>
    <source>
        <strain evidence="4">DAOM:BR144</strain>
    </source>
</reference>
<evidence type="ECO:0000313" key="4">
    <source>
        <dbReference type="Proteomes" id="UP000019132"/>
    </source>
</evidence>
<dbReference type="EMBL" id="GL376571">
    <property type="status" value="NOT_ANNOTATED_CDS"/>
    <property type="molecule type" value="Genomic_DNA"/>
</dbReference>
<dbReference type="EnsemblProtists" id="PYU1_T011488">
    <property type="protein sequence ID" value="PYU1_T011488"/>
    <property type="gene ID" value="PYU1_G011462"/>
</dbReference>
<reference evidence="3" key="3">
    <citation type="submission" date="2015-02" db="UniProtKB">
        <authorList>
            <consortium name="EnsemblProtists"/>
        </authorList>
    </citation>
    <scope>IDENTIFICATION</scope>
    <source>
        <strain evidence="3">DAOM BR144</strain>
    </source>
</reference>
<feature type="region of interest" description="Disordered" evidence="2">
    <location>
        <begin position="1"/>
        <end position="23"/>
    </location>
</feature>
<feature type="compositionally biased region" description="Pro residues" evidence="2">
    <location>
        <begin position="12"/>
        <end position="21"/>
    </location>
</feature>
<keyword evidence="4" id="KW-1185">Reference proteome</keyword>
<dbReference type="STRING" id="431595.K3X2N9"/>
<organism evidence="3 4">
    <name type="scientific">Globisporangium ultimum (strain ATCC 200006 / CBS 805.95 / DAOM BR144)</name>
    <name type="common">Pythium ultimum</name>
    <dbReference type="NCBI Taxonomy" id="431595"/>
    <lineage>
        <taxon>Eukaryota</taxon>
        <taxon>Sar</taxon>
        <taxon>Stramenopiles</taxon>
        <taxon>Oomycota</taxon>
        <taxon>Peronosporomycetes</taxon>
        <taxon>Pythiales</taxon>
        <taxon>Pythiaceae</taxon>
        <taxon>Globisporangium</taxon>
    </lineage>
</organism>
<dbReference type="OMA" id="HGEMARM"/>